<keyword evidence="5 8" id="KW-0694">RNA-binding</keyword>
<evidence type="ECO:0000256" key="6">
    <source>
        <dbReference type="ARBA" id="ARBA00023158"/>
    </source>
</evidence>
<dbReference type="PANTHER" id="PTHR23079">
    <property type="entry name" value="RNA-DEPENDENT RNA POLYMERASE"/>
    <property type="match status" value="1"/>
</dbReference>
<dbReference type="STRING" id="63057.A0A2P5C7B6"/>
<dbReference type="InterPro" id="IPR057297">
    <property type="entry name" value="RDR6-like_2nd"/>
</dbReference>
<dbReference type="EMBL" id="JXTC01000403">
    <property type="protein sequence ID" value="PON56884.1"/>
    <property type="molecule type" value="Genomic_DNA"/>
</dbReference>
<evidence type="ECO:0000256" key="3">
    <source>
        <dbReference type="ARBA" id="ARBA00022679"/>
    </source>
</evidence>
<keyword evidence="15" id="KW-1185">Reference proteome</keyword>
<sequence>MELEGTQKDTVVTQVSIGGFGRDVNAKDLMDFLEDEVGVVFRCRLKTSWTPSESYPNFEVADTADIERADDARIVEPHAFVHFALPDSATWALKVAASGKLELNDQPLKVTLGPENPFRMNQRRRTTTPIKLADVHLEIGTLVKRDEFFVAWRGPPRGVDFLVDPFDGACKFCFTKDTAFSCKDIAKLTVMKCDFKVEFLVRDINEIKQYTDTSYLVVLLQLASSPRVWYRTADDDIEISVPFDLLDDDDPWIRTSDFTPSGAVGRCNSYRVSIPPRHGAKLKKAMNYLREQRVKDSYLRLPLRIQNEPDFGMPMSDPFFCLHYSEGIPFEIMFLLNVVVHKGIFNQYQISDAVFDLLRNQPKEVNVATLKHISSYKHPVFDAYKRLKLVQEWLLRNPKLMKTPKQLDDIAEVRRLVITPTRAYCLPPEVELSNRVLRKYREVADRFLRVTFMDEGMQTMNMHLLNYYAAPIVKELTSNSFPQKTKIFSRVKSILTKGFYLCGRKYSFLAFSSNQLRDRSAWFFAEDGKIAVSHIIRWMGKFSSRNIAKCAARMGQCFSSTYATVEVPLTEVNFKLPDIERNTYNFSDGIGIITPELAMEVAEKLKLNIDPPSAYQIRYAGCKGVVACWPAKGDGVRLSLRRSMNKFQSNHTILEICSWTRFQPGFLNRQIITLLSTLNVPDEIFWKMQETMVSKLNQMLTDADVAFNVLTASCAEQGNVAAMMLSAGFKPQSEPHLRGMLMCIRAAQLWDLREKARIFVPSGRWLMGCLDELGVLEGGQCFIQVSKPSLENCFTKHGSRFCKRENNLEVIKGFVVIAKNPCLHPGDIRILEAVDAPDLHHLYDCLVFPQNGDRPHTNEASGSDLDGDLYFVTWDENLIPPSKKSWTPMQYDPAQAKELPRDVSQRDIIDFFSKNMVNETLGAICNAHVVHADLSKCGALDEKCIKLAELAATAVDFPKTGIIVTMPPHLKPKLYPDFMGKAEYQSYKSTKILGRLYRLIRDAYDEEMSTSSELYFAPNDIPYEADLEVPGSVNFIDDAWNLKCSYDGQLNGLMGQYKVKREEEVVTGQIWSMPKNNSRKQGDLKEKLKHSYSALRKEFRQKFEKMDPDFEQLTEDEKNILYEKKASAWYQVTYNPEWVKKTRDMQEPDYFENAVMLSFPWIAADYLARIKIKHCGVKDVDSTKPINSLARYLADRI</sequence>
<dbReference type="GO" id="GO:0031380">
    <property type="term" value="C:nuclear RNA-directed RNA polymerase complex"/>
    <property type="evidence" value="ECO:0007669"/>
    <property type="project" value="TreeGrafter"/>
</dbReference>
<dbReference type="PANTHER" id="PTHR23079:SF18">
    <property type="entry name" value="RNA-DEPENDENT RNA POLYMERASE 6"/>
    <property type="match status" value="1"/>
</dbReference>
<reference evidence="15" key="1">
    <citation type="submission" date="2016-06" db="EMBL/GenBank/DDBJ databases">
        <title>Parallel loss of symbiosis genes in relatives of nitrogen-fixing non-legume Parasponia.</title>
        <authorList>
            <person name="Van Velzen R."/>
            <person name="Holmer R."/>
            <person name="Bu F."/>
            <person name="Rutten L."/>
            <person name="Van Zeijl A."/>
            <person name="Liu W."/>
            <person name="Santuari L."/>
            <person name="Cao Q."/>
            <person name="Sharma T."/>
            <person name="Shen D."/>
            <person name="Roswanjaya Y."/>
            <person name="Wardhani T."/>
            <person name="Kalhor M.S."/>
            <person name="Jansen J."/>
            <person name="Van den Hoogen J."/>
            <person name="Gungor B."/>
            <person name="Hartog M."/>
            <person name="Hontelez J."/>
            <person name="Verver J."/>
            <person name="Yang W.-C."/>
            <person name="Schijlen E."/>
            <person name="Repin R."/>
            <person name="Schilthuizen M."/>
            <person name="Schranz E."/>
            <person name="Heidstra R."/>
            <person name="Miyata K."/>
            <person name="Fedorova E."/>
            <person name="Kohlen W."/>
            <person name="Bisseling T."/>
            <person name="Smit S."/>
            <person name="Geurts R."/>
        </authorList>
    </citation>
    <scope>NUCLEOTIDE SEQUENCE [LARGE SCALE GENOMIC DNA]</scope>
    <source>
        <strain evidence="15">cv. RG33-2</strain>
    </source>
</reference>
<keyword evidence="3 8" id="KW-0808">Transferase</keyword>
<evidence type="ECO:0000256" key="1">
    <source>
        <dbReference type="ARBA" id="ARBA00005762"/>
    </source>
</evidence>
<feature type="domain" description="RNA-dependent RNA polymerase 6-like second" evidence="11">
    <location>
        <begin position="131"/>
        <end position="294"/>
    </location>
</feature>
<dbReference type="InterPro" id="IPR058751">
    <property type="entry name" value="RDRP_helical"/>
</dbReference>
<evidence type="ECO:0000256" key="8">
    <source>
        <dbReference type="RuleBase" id="RU363098"/>
    </source>
</evidence>
<dbReference type="Pfam" id="PF26253">
    <property type="entry name" value="RdRP_head"/>
    <property type="match status" value="1"/>
</dbReference>
<keyword evidence="2 8" id="KW-0696">RNA-directed RNA polymerase</keyword>
<dbReference type="AlphaFoldDB" id="A0A2P5C7B6"/>
<feature type="domain" description="RDRP C-terminal head" evidence="13">
    <location>
        <begin position="1022"/>
        <end position="1185"/>
    </location>
</feature>
<evidence type="ECO:0000256" key="4">
    <source>
        <dbReference type="ARBA" id="ARBA00022695"/>
    </source>
</evidence>
<evidence type="ECO:0000259" key="9">
    <source>
        <dbReference type="Pfam" id="PF05183"/>
    </source>
</evidence>
<dbReference type="GO" id="GO:0003723">
    <property type="term" value="F:RNA binding"/>
    <property type="evidence" value="ECO:0007669"/>
    <property type="project" value="UniProtKB-KW"/>
</dbReference>
<comment type="caution">
    <text evidence="14">The sequence shown here is derived from an EMBL/GenBank/DDBJ whole genome shotgun (WGS) entry which is preliminary data.</text>
</comment>
<evidence type="ECO:0000256" key="5">
    <source>
        <dbReference type="ARBA" id="ARBA00022884"/>
    </source>
</evidence>
<dbReference type="InterPro" id="IPR057298">
    <property type="entry name" value="RDR6-like_RBD"/>
</dbReference>
<dbReference type="GO" id="GO:0003968">
    <property type="term" value="F:RNA-directed RNA polymerase activity"/>
    <property type="evidence" value="ECO:0007669"/>
    <property type="project" value="UniProtKB-KW"/>
</dbReference>
<keyword evidence="6 8" id="KW-0943">RNA-mediated gene silencing</keyword>
<dbReference type="Pfam" id="PF24577">
    <property type="entry name" value="RDR6_2nd"/>
    <property type="match status" value="1"/>
</dbReference>
<evidence type="ECO:0000256" key="2">
    <source>
        <dbReference type="ARBA" id="ARBA00022484"/>
    </source>
</evidence>
<comment type="similarity">
    <text evidence="1 8">Belongs to the RdRP family.</text>
</comment>
<evidence type="ECO:0000313" key="15">
    <source>
        <dbReference type="Proteomes" id="UP000237000"/>
    </source>
</evidence>
<evidence type="ECO:0000259" key="13">
    <source>
        <dbReference type="Pfam" id="PF26253"/>
    </source>
</evidence>
<dbReference type="Pfam" id="PF24572">
    <property type="entry name" value="RBD_RDR6"/>
    <property type="match status" value="1"/>
</dbReference>
<dbReference type="GO" id="GO:0030422">
    <property type="term" value="P:siRNA processing"/>
    <property type="evidence" value="ECO:0007669"/>
    <property type="project" value="TreeGrafter"/>
</dbReference>
<evidence type="ECO:0000259" key="12">
    <source>
        <dbReference type="Pfam" id="PF26252"/>
    </source>
</evidence>
<dbReference type="InterPro" id="IPR058752">
    <property type="entry name" value="RDRP_C_head"/>
</dbReference>
<organism evidence="14 15">
    <name type="scientific">Trema orientale</name>
    <name type="common">Charcoal tree</name>
    <name type="synonym">Celtis orientalis</name>
    <dbReference type="NCBI Taxonomy" id="63057"/>
    <lineage>
        <taxon>Eukaryota</taxon>
        <taxon>Viridiplantae</taxon>
        <taxon>Streptophyta</taxon>
        <taxon>Embryophyta</taxon>
        <taxon>Tracheophyta</taxon>
        <taxon>Spermatophyta</taxon>
        <taxon>Magnoliopsida</taxon>
        <taxon>eudicotyledons</taxon>
        <taxon>Gunneridae</taxon>
        <taxon>Pentapetalae</taxon>
        <taxon>rosids</taxon>
        <taxon>fabids</taxon>
        <taxon>Rosales</taxon>
        <taxon>Cannabaceae</taxon>
        <taxon>Trema</taxon>
    </lineage>
</organism>
<evidence type="ECO:0000259" key="11">
    <source>
        <dbReference type="Pfam" id="PF24577"/>
    </source>
</evidence>
<dbReference type="InterPro" id="IPR007855">
    <property type="entry name" value="RDRP"/>
</dbReference>
<dbReference type="Pfam" id="PF05183">
    <property type="entry name" value="RdRP"/>
    <property type="match status" value="1"/>
</dbReference>
<gene>
    <name evidence="14" type="ORF">TorRG33x02_295030</name>
</gene>
<evidence type="ECO:0000256" key="7">
    <source>
        <dbReference type="ARBA" id="ARBA00048744"/>
    </source>
</evidence>
<keyword evidence="4 8" id="KW-0548">Nucleotidyltransferase</keyword>
<comment type="function">
    <text evidence="8">Probably involved in the RNA silencing pathway and required for the generation of small interfering RNAs (siRNAs).</text>
</comment>
<dbReference type="Proteomes" id="UP000237000">
    <property type="component" value="Unassembled WGS sequence"/>
</dbReference>
<comment type="catalytic activity">
    <reaction evidence="7 8">
        <text>RNA(n) + a ribonucleoside 5'-triphosphate = RNA(n+1) + diphosphate</text>
        <dbReference type="Rhea" id="RHEA:21248"/>
        <dbReference type="Rhea" id="RHEA-COMP:14527"/>
        <dbReference type="Rhea" id="RHEA-COMP:17342"/>
        <dbReference type="ChEBI" id="CHEBI:33019"/>
        <dbReference type="ChEBI" id="CHEBI:61557"/>
        <dbReference type="ChEBI" id="CHEBI:140395"/>
        <dbReference type="EC" id="2.7.7.48"/>
    </reaction>
</comment>
<feature type="domain" description="RDRP core" evidence="9">
    <location>
        <begin position="418"/>
        <end position="998"/>
    </location>
</feature>
<name>A0A2P5C7B6_TREOI</name>
<evidence type="ECO:0000313" key="14">
    <source>
        <dbReference type="EMBL" id="PON56884.1"/>
    </source>
</evidence>
<accession>A0A2P5C7B6</accession>
<dbReference type="Pfam" id="PF26252">
    <property type="entry name" value="RdRP_helical"/>
    <property type="match status" value="1"/>
</dbReference>
<feature type="domain" description="RNA-dependent RNA polymerase 6-like RNA-binding" evidence="10">
    <location>
        <begin position="9"/>
        <end position="111"/>
    </location>
</feature>
<dbReference type="FunCoup" id="A0A2P5C7B6">
    <property type="interactions" value="691"/>
</dbReference>
<feature type="domain" description="RDRP helical" evidence="12">
    <location>
        <begin position="318"/>
        <end position="401"/>
    </location>
</feature>
<dbReference type="EC" id="2.7.7.48" evidence="8"/>
<proteinExistence type="inferred from homology"/>
<protein>
    <recommendedName>
        <fullName evidence="8">RNA-dependent RNA polymerase</fullName>
        <ecNumber evidence="8">2.7.7.48</ecNumber>
    </recommendedName>
</protein>
<dbReference type="InParanoid" id="A0A2P5C7B6"/>
<dbReference type="InterPro" id="IPR057596">
    <property type="entry name" value="RDRP_core"/>
</dbReference>
<evidence type="ECO:0000259" key="10">
    <source>
        <dbReference type="Pfam" id="PF24572"/>
    </source>
</evidence>
<dbReference type="OrthoDB" id="6513042at2759"/>